<dbReference type="Proteomes" id="UP000789525">
    <property type="component" value="Unassembled WGS sequence"/>
</dbReference>
<comment type="caution">
    <text evidence="1">The sequence shown here is derived from an EMBL/GenBank/DDBJ whole genome shotgun (WGS) entry which is preliminary data.</text>
</comment>
<proteinExistence type="predicted"/>
<sequence>LDELKYLSKSVNPKWLQSGIALLAIPVTDLFNNGILSLPNQLLLHIYGLLEVESREEAWNSMGARLKQLKEFDHRDEYITIVYSNLVSAGQAHEACQEEASSEKAVEELKKWYKQDSSTSDPSLASTEDLERFLLPLAGGSNTHVYLPFLKDYQSENTVKTLFEPHQQYSENAKEFVRQYCNINWSVSLFCFQFSSSKFIAENHEQYLLEATHRFMKPTEYVDFATGGKSSTIIFGTDLVSPAIKVAISLMSKRHMNRLPTKAKSLQLERRLKPQSTFKKALKPFSD</sequence>
<evidence type="ECO:0000313" key="2">
    <source>
        <dbReference type="Proteomes" id="UP000789525"/>
    </source>
</evidence>
<reference evidence="1" key="1">
    <citation type="submission" date="2021-06" db="EMBL/GenBank/DDBJ databases">
        <authorList>
            <person name="Kallberg Y."/>
            <person name="Tangrot J."/>
            <person name="Rosling A."/>
        </authorList>
    </citation>
    <scope>NUCLEOTIDE SEQUENCE</scope>
    <source>
        <strain evidence="1">CL356</strain>
    </source>
</reference>
<gene>
    <name evidence="1" type="ORF">ACOLOM_LOCUS11791</name>
</gene>
<evidence type="ECO:0000313" key="1">
    <source>
        <dbReference type="EMBL" id="CAG8733800.1"/>
    </source>
</evidence>
<organism evidence="1 2">
    <name type="scientific">Acaulospora colombiana</name>
    <dbReference type="NCBI Taxonomy" id="27376"/>
    <lineage>
        <taxon>Eukaryota</taxon>
        <taxon>Fungi</taxon>
        <taxon>Fungi incertae sedis</taxon>
        <taxon>Mucoromycota</taxon>
        <taxon>Glomeromycotina</taxon>
        <taxon>Glomeromycetes</taxon>
        <taxon>Diversisporales</taxon>
        <taxon>Acaulosporaceae</taxon>
        <taxon>Acaulospora</taxon>
    </lineage>
</organism>
<name>A0ACA9Q2M0_9GLOM</name>
<protein>
    <submittedName>
        <fullName evidence="1">1168_t:CDS:1</fullName>
    </submittedName>
</protein>
<keyword evidence="2" id="KW-1185">Reference proteome</keyword>
<accession>A0ACA9Q2M0</accession>
<feature type="non-terminal residue" evidence="1">
    <location>
        <position position="1"/>
    </location>
</feature>
<feature type="non-terminal residue" evidence="1">
    <location>
        <position position="287"/>
    </location>
</feature>
<dbReference type="EMBL" id="CAJVPT010044167">
    <property type="protein sequence ID" value="CAG8733800.1"/>
    <property type="molecule type" value="Genomic_DNA"/>
</dbReference>